<dbReference type="PATRIC" id="fig|316.110.peg.3947"/>
<accession>A0A0D7E810</accession>
<proteinExistence type="predicted"/>
<dbReference type="AlphaFoldDB" id="A0A0D7E810"/>
<dbReference type="EMBL" id="JXXD01000052">
    <property type="protein sequence ID" value="KIZ37004.1"/>
    <property type="molecule type" value="Genomic_DNA"/>
</dbReference>
<gene>
    <name evidence="2" type="ORF">LO50_07270</name>
</gene>
<sequence length="117" mass="13015">MNTDETLAELLELQTQLENEANRLLHAAHGTKQIIKRQPLDAALPELLRNARRTADEAKTTATRLASALTRHADAEHAREMASRPRWRPSKHCSPGERARARMAKRGCLIGTMDGGL</sequence>
<protein>
    <submittedName>
        <fullName evidence="2">Uncharacterized protein</fullName>
    </submittedName>
</protein>
<organism evidence="2 3">
    <name type="scientific">Stutzerimonas stutzeri</name>
    <name type="common">Pseudomonas stutzeri</name>
    <dbReference type="NCBI Taxonomy" id="316"/>
    <lineage>
        <taxon>Bacteria</taxon>
        <taxon>Pseudomonadati</taxon>
        <taxon>Pseudomonadota</taxon>
        <taxon>Gammaproteobacteria</taxon>
        <taxon>Pseudomonadales</taxon>
        <taxon>Pseudomonadaceae</taxon>
        <taxon>Stutzerimonas</taxon>
    </lineage>
</organism>
<evidence type="ECO:0000313" key="2">
    <source>
        <dbReference type="EMBL" id="KIZ37004.1"/>
    </source>
</evidence>
<dbReference type="RefSeq" id="WP_044314563.1">
    <property type="nucleotide sequence ID" value="NZ_JXXD01000052.1"/>
</dbReference>
<comment type="caution">
    <text evidence="2">The sequence shown here is derived from an EMBL/GenBank/DDBJ whole genome shotgun (WGS) entry which is preliminary data.</text>
</comment>
<dbReference type="Proteomes" id="UP000032439">
    <property type="component" value="Unassembled WGS sequence"/>
</dbReference>
<name>A0A0D7E810_STUST</name>
<evidence type="ECO:0000313" key="3">
    <source>
        <dbReference type="Proteomes" id="UP000032439"/>
    </source>
</evidence>
<feature type="compositionally biased region" description="Basic and acidic residues" evidence="1">
    <location>
        <begin position="71"/>
        <end position="83"/>
    </location>
</feature>
<evidence type="ECO:0000256" key="1">
    <source>
        <dbReference type="SAM" id="MobiDB-lite"/>
    </source>
</evidence>
<feature type="region of interest" description="Disordered" evidence="1">
    <location>
        <begin position="69"/>
        <end position="105"/>
    </location>
</feature>
<reference evidence="2 3" key="1">
    <citation type="submission" date="2014-11" db="EMBL/GenBank/DDBJ databases">
        <title>Genomics and ecophysiology of heterotrophic nitrogen fixing bacteria isolated from estuarine surface water.</title>
        <authorList>
            <person name="Bentzon-Tilia M."/>
            <person name="Severin I."/>
            <person name="Hansen L.H."/>
            <person name="Riemann L."/>
        </authorList>
    </citation>
    <scope>NUCLEOTIDE SEQUENCE [LARGE SCALE GENOMIC DNA]</scope>
    <source>
        <strain evidence="2 3">BAL361</strain>
    </source>
</reference>